<feature type="domain" description="Pirin N-terminal" evidence="4">
    <location>
        <begin position="15"/>
        <end position="118"/>
    </location>
</feature>
<sequence>MIQLYPAASRFSHDQGWLRGSFGLSFGGYYDQDNTEFGPLRVFNDDVIAAGRGFGAHPHNDMEIVSIVLYGKLKHEDNLGHSVVTGFGEVQRMSAGSGVVHTEGNPSETEELNLLQLWFMPEKRGLEPSYEASRFDTSQLEGRLLPVVSREPVHGAARIHQDLTIYLSKLEALETLSFTQPKGRRMYLFVIEGKLEAAGEERVQLATRDAARITDTERLELTAQTDSFFMLIDLP</sequence>
<dbReference type="PANTHER" id="PTHR43212:SF3">
    <property type="entry name" value="QUERCETIN 2,3-DIOXYGENASE"/>
    <property type="match status" value="1"/>
</dbReference>
<keyword evidence="7" id="KW-1185">Reference proteome</keyword>
<dbReference type="GO" id="GO:0046872">
    <property type="term" value="F:metal ion binding"/>
    <property type="evidence" value="ECO:0007669"/>
    <property type="project" value="UniProtKB-KW"/>
</dbReference>
<dbReference type="PIRSF" id="PIRSF006232">
    <property type="entry name" value="Pirin"/>
    <property type="match status" value="1"/>
</dbReference>
<feature type="domain" description="Quercetin 2,3-dioxygenase C-terminal cupin" evidence="5">
    <location>
        <begin position="147"/>
        <end position="234"/>
    </location>
</feature>
<organism evidence="6 7">
    <name type="scientific">Paenibacillus thalictri</name>
    <dbReference type="NCBI Taxonomy" id="2527873"/>
    <lineage>
        <taxon>Bacteria</taxon>
        <taxon>Bacillati</taxon>
        <taxon>Bacillota</taxon>
        <taxon>Bacilli</taxon>
        <taxon>Bacillales</taxon>
        <taxon>Paenibacillaceae</taxon>
        <taxon>Paenibacillus</taxon>
    </lineage>
</organism>
<dbReference type="CDD" id="cd02910">
    <property type="entry name" value="cupin_Yhhw_N"/>
    <property type="match status" value="1"/>
</dbReference>
<feature type="binding site" evidence="2">
    <location>
        <position position="57"/>
    </location>
    <ligand>
        <name>Fe cation</name>
        <dbReference type="ChEBI" id="CHEBI:24875"/>
    </ligand>
</feature>
<feature type="binding site" evidence="2">
    <location>
        <position position="59"/>
    </location>
    <ligand>
        <name>Fe cation</name>
        <dbReference type="ChEBI" id="CHEBI:24875"/>
    </ligand>
</feature>
<dbReference type="RefSeq" id="WP_131013065.1">
    <property type="nucleotide sequence ID" value="NZ_SIRE01000006.1"/>
</dbReference>
<dbReference type="PANTHER" id="PTHR43212">
    <property type="entry name" value="QUERCETIN 2,3-DIOXYGENASE"/>
    <property type="match status" value="1"/>
</dbReference>
<dbReference type="SUPFAM" id="SSF51182">
    <property type="entry name" value="RmlC-like cupins"/>
    <property type="match status" value="1"/>
</dbReference>
<dbReference type="InterPro" id="IPR003829">
    <property type="entry name" value="Pirin_N_dom"/>
</dbReference>
<evidence type="ECO:0000313" key="7">
    <source>
        <dbReference type="Proteomes" id="UP000293142"/>
    </source>
</evidence>
<accession>A0A4Q9DV41</accession>
<protein>
    <submittedName>
        <fullName evidence="6">Pirin family protein</fullName>
    </submittedName>
</protein>
<dbReference type="InterPro" id="IPR041602">
    <property type="entry name" value="Quercetinase_C"/>
</dbReference>
<comment type="caution">
    <text evidence="6">The sequence shown here is derived from an EMBL/GenBank/DDBJ whole genome shotgun (WGS) entry which is preliminary data.</text>
</comment>
<dbReference type="AlphaFoldDB" id="A0A4Q9DV41"/>
<evidence type="ECO:0000256" key="3">
    <source>
        <dbReference type="RuleBase" id="RU003457"/>
    </source>
</evidence>
<dbReference type="InterPro" id="IPR012093">
    <property type="entry name" value="Pirin"/>
</dbReference>
<dbReference type="InterPro" id="IPR011051">
    <property type="entry name" value="RmlC_Cupin_sf"/>
</dbReference>
<dbReference type="Pfam" id="PF02678">
    <property type="entry name" value="Pirin"/>
    <property type="match status" value="1"/>
</dbReference>
<dbReference type="Proteomes" id="UP000293142">
    <property type="component" value="Unassembled WGS sequence"/>
</dbReference>
<gene>
    <name evidence="6" type="ORF">EYB31_09455</name>
</gene>
<keyword evidence="2" id="KW-0479">Metal-binding</keyword>
<comment type="similarity">
    <text evidence="1 3">Belongs to the pirin family.</text>
</comment>
<dbReference type="OrthoDB" id="321327at2"/>
<name>A0A4Q9DV41_9BACL</name>
<evidence type="ECO:0000256" key="1">
    <source>
        <dbReference type="ARBA" id="ARBA00008416"/>
    </source>
</evidence>
<dbReference type="Gene3D" id="2.60.120.10">
    <property type="entry name" value="Jelly Rolls"/>
    <property type="match status" value="2"/>
</dbReference>
<keyword evidence="2" id="KW-0408">Iron</keyword>
<comment type="cofactor">
    <cofactor evidence="2">
        <name>Fe cation</name>
        <dbReference type="ChEBI" id="CHEBI:24875"/>
    </cofactor>
    <text evidence="2">Binds 1 Fe cation per subunit.</text>
</comment>
<evidence type="ECO:0000259" key="5">
    <source>
        <dbReference type="Pfam" id="PF17954"/>
    </source>
</evidence>
<evidence type="ECO:0000259" key="4">
    <source>
        <dbReference type="Pfam" id="PF02678"/>
    </source>
</evidence>
<dbReference type="EMBL" id="SIRE01000006">
    <property type="protein sequence ID" value="TBL79820.1"/>
    <property type="molecule type" value="Genomic_DNA"/>
</dbReference>
<proteinExistence type="inferred from homology"/>
<feature type="binding site" evidence="2">
    <location>
        <position position="103"/>
    </location>
    <ligand>
        <name>Fe cation</name>
        <dbReference type="ChEBI" id="CHEBI:24875"/>
    </ligand>
</feature>
<evidence type="ECO:0000313" key="6">
    <source>
        <dbReference type="EMBL" id="TBL79820.1"/>
    </source>
</evidence>
<reference evidence="6 7" key="1">
    <citation type="submission" date="2019-02" db="EMBL/GenBank/DDBJ databases">
        <title>Paenibacillus sp. nov., isolated from surface-sterilized tissue of Thalictrum simplex L.</title>
        <authorList>
            <person name="Tuo L."/>
        </authorList>
    </citation>
    <scope>NUCLEOTIDE SEQUENCE [LARGE SCALE GENOMIC DNA]</scope>
    <source>
        <strain evidence="6 7">N2SHLJ1</strain>
    </source>
</reference>
<dbReference type="InterPro" id="IPR014710">
    <property type="entry name" value="RmlC-like_jellyroll"/>
</dbReference>
<dbReference type="Pfam" id="PF17954">
    <property type="entry name" value="Pirin_C_2"/>
    <property type="match status" value="1"/>
</dbReference>
<evidence type="ECO:0000256" key="2">
    <source>
        <dbReference type="PIRSR" id="PIRSR006232-1"/>
    </source>
</evidence>
<feature type="binding site" evidence="2">
    <location>
        <position position="101"/>
    </location>
    <ligand>
        <name>Fe cation</name>
        <dbReference type="ChEBI" id="CHEBI:24875"/>
    </ligand>
</feature>